<dbReference type="PANTHER" id="PTHR47027">
    <property type="entry name" value="REVERSE TRANSCRIPTASE DOMAIN-CONTAINING PROTEIN"/>
    <property type="match status" value="1"/>
</dbReference>
<dbReference type="EMBL" id="IACK01053267">
    <property type="protein sequence ID" value="LAA75858.1"/>
    <property type="molecule type" value="Transcribed_RNA"/>
</dbReference>
<name>A0A2D4HVC1_MICLE</name>
<proteinExistence type="predicted"/>
<evidence type="ECO:0000313" key="2">
    <source>
        <dbReference type="EMBL" id="LAA75856.1"/>
    </source>
</evidence>
<dbReference type="AlphaFoldDB" id="A0A2D4HVC1"/>
<accession>A0A2D4HVC1</accession>
<reference evidence="2" key="1">
    <citation type="submission" date="2017-07" db="EMBL/GenBank/DDBJ databases">
        <authorList>
            <person name="Mikheyev A."/>
            <person name="Grau M."/>
        </authorList>
    </citation>
    <scope>NUCLEOTIDE SEQUENCE</scope>
    <source>
        <tissue evidence="2">Venom_gland</tissue>
    </source>
</reference>
<feature type="region of interest" description="Disordered" evidence="1">
    <location>
        <begin position="1"/>
        <end position="22"/>
    </location>
</feature>
<reference evidence="2" key="2">
    <citation type="submission" date="2017-11" db="EMBL/GenBank/DDBJ databases">
        <title>Coralsnake Venomics: Analyses of Venom Gland Transcriptomes and Proteomes of Six Brazilian Taxa.</title>
        <authorList>
            <person name="Aird S.D."/>
            <person name="Jorge da Silva N."/>
            <person name="Qiu L."/>
            <person name="Villar-Briones A."/>
            <person name="Aparecida-Saddi V."/>
            <person name="Campos-Telles M.P."/>
            <person name="Grau M."/>
            <person name="Mikheyev A.S."/>
        </authorList>
    </citation>
    <scope>NUCLEOTIDE SEQUENCE</scope>
    <source>
        <tissue evidence="2">Venom_gland</tissue>
    </source>
</reference>
<evidence type="ECO:0000256" key="1">
    <source>
        <dbReference type="SAM" id="MobiDB-lite"/>
    </source>
</evidence>
<dbReference type="EMBL" id="IACK01053266">
    <property type="protein sequence ID" value="LAA75856.1"/>
    <property type="molecule type" value="Transcribed_RNA"/>
</dbReference>
<protein>
    <submittedName>
        <fullName evidence="2">Uncharacterized protein</fullName>
    </submittedName>
</protein>
<dbReference type="PANTHER" id="PTHR47027:SF20">
    <property type="entry name" value="REVERSE TRANSCRIPTASE-LIKE PROTEIN WITH RNA-DIRECTED DNA POLYMERASE DOMAIN"/>
    <property type="match status" value="1"/>
</dbReference>
<sequence length="114" mass="12984">MPRLWTNNQPEKKPQVMGQNMDSPPCITISAQELEVVHDFMYLGSTISNTLSLDTELNRHIGKAATTFSRLTKRVWLNKLLTEYTKIQVYRASVLNTLCTAVSLGLFTHSRRES</sequence>
<organism evidence="2">
    <name type="scientific">Micrurus lemniscatus lemniscatus</name>
    <dbReference type="NCBI Taxonomy" id="129467"/>
    <lineage>
        <taxon>Eukaryota</taxon>
        <taxon>Metazoa</taxon>
        <taxon>Chordata</taxon>
        <taxon>Craniata</taxon>
        <taxon>Vertebrata</taxon>
        <taxon>Euteleostomi</taxon>
        <taxon>Lepidosauria</taxon>
        <taxon>Squamata</taxon>
        <taxon>Bifurcata</taxon>
        <taxon>Unidentata</taxon>
        <taxon>Episquamata</taxon>
        <taxon>Toxicofera</taxon>
        <taxon>Serpentes</taxon>
        <taxon>Colubroidea</taxon>
        <taxon>Elapidae</taxon>
        <taxon>Elapinae</taxon>
        <taxon>Micrurus</taxon>
    </lineage>
</organism>